<evidence type="ECO:0000313" key="4">
    <source>
        <dbReference type="Proteomes" id="UP000823641"/>
    </source>
</evidence>
<dbReference type="InterPro" id="IPR045304">
    <property type="entry name" value="LbH_SAT"/>
</dbReference>
<dbReference type="Proteomes" id="UP000823641">
    <property type="component" value="Unassembled WGS sequence"/>
</dbReference>
<reference evidence="3" key="2">
    <citation type="journal article" date="2021" name="PeerJ">
        <title>Extensive microbial diversity within the chicken gut microbiome revealed by metagenomics and culture.</title>
        <authorList>
            <person name="Gilroy R."/>
            <person name="Ravi A."/>
            <person name="Getino M."/>
            <person name="Pursley I."/>
            <person name="Horton D.L."/>
            <person name="Alikhan N.F."/>
            <person name="Baker D."/>
            <person name="Gharbi K."/>
            <person name="Hall N."/>
            <person name="Watson M."/>
            <person name="Adriaenssens E.M."/>
            <person name="Foster-Nyarko E."/>
            <person name="Jarju S."/>
            <person name="Secka A."/>
            <person name="Antonio M."/>
            <person name="Oren A."/>
            <person name="Chaudhuri R.R."/>
            <person name="La Ragione R."/>
            <person name="Hildebrand F."/>
            <person name="Pallen M.J."/>
        </authorList>
    </citation>
    <scope>NUCLEOTIDE SEQUENCE</scope>
    <source>
        <strain evidence="3">G3-3990</strain>
    </source>
</reference>
<name>A0A9D9HV71_9BACT</name>
<reference evidence="3" key="1">
    <citation type="submission" date="2020-10" db="EMBL/GenBank/DDBJ databases">
        <authorList>
            <person name="Gilroy R."/>
        </authorList>
    </citation>
    <scope>NUCLEOTIDE SEQUENCE</scope>
    <source>
        <strain evidence="3">G3-3990</strain>
    </source>
</reference>
<dbReference type="CDD" id="cd03354">
    <property type="entry name" value="LbH_SAT"/>
    <property type="match status" value="1"/>
</dbReference>
<dbReference type="GO" id="GO:0006535">
    <property type="term" value="P:cysteine biosynthetic process from serine"/>
    <property type="evidence" value="ECO:0007669"/>
    <property type="project" value="InterPro"/>
</dbReference>
<dbReference type="PIRSF" id="PIRSF000441">
    <property type="entry name" value="CysE"/>
    <property type="match status" value="1"/>
</dbReference>
<gene>
    <name evidence="3" type="ORF">IAA73_09065</name>
</gene>
<dbReference type="GO" id="GO:0009001">
    <property type="term" value="F:serine O-acetyltransferase activity"/>
    <property type="evidence" value="ECO:0007669"/>
    <property type="project" value="InterPro"/>
</dbReference>
<dbReference type="EMBL" id="JADIMG010000085">
    <property type="protein sequence ID" value="MBO8460467.1"/>
    <property type="molecule type" value="Genomic_DNA"/>
</dbReference>
<organism evidence="3 4">
    <name type="scientific">Candidatus Gallipaludibacter merdavium</name>
    <dbReference type="NCBI Taxonomy" id="2840839"/>
    <lineage>
        <taxon>Bacteria</taxon>
        <taxon>Pseudomonadati</taxon>
        <taxon>Bacteroidota</taxon>
        <taxon>Bacteroidia</taxon>
        <taxon>Bacteroidales</taxon>
        <taxon>Candidatus Gallipaludibacter</taxon>
    </lineage>
</organism>
<evidence type="ECO:0000313" key="3">
    <source>
        <dbReference type="EMBL" id="MBO8460467.1"/>
    </source>
</evidence>
<comment type="caution">
    <text evidence="3">The sequence shown here is derived from an EMBL/GenBank/DDBJ whole genome shotgun (WGS) entry which is preliminary data.</text>
</comment>
<dbReference type="InterPro" id="IPR005881">
    <property type="entry name" value="Ser_O-AcTrfase"/>
</dbReference>
<evidence type="ECO:0000256" key="2">
    <source>
        <dbReference type="ARBA" id="ARBA00023315"/>
    </source>
</evidence>
<dbReference type="PANTHER" id="PTHR42811">
    <property type="entry name" value="SERINE ACETYLTRANSFERASE"/>
    <property type="match status" value="1"/>
</dbReference>
<dbReference type="GO" id="GO:0005737">
    <property type="term" value="C:cytoplasm"/>
    <property type="evidence" value="ECO:0007669"/>
    <property type="project" value="InterPro"/>
</dbReference>
<dbReference type="SUPFAM" id="SSF51161">
    <property type="entry name" value="Trimeric LpxA-like enzymes"/>
    <property type="match status" value="1"/>
</dbReference>
<accession>A0A9D9HV71</accession>
<protein>
    <submittedName>
        <fullName evidence="3">Serine acetyltransferase</fullName>
    </submittedName>
</protein>
<proteinExistence type="predicted"/>
<evidence type="ECO:0000256" key="1">
    <source>
        <dbReference type="ARBA" id="ARBA00022679"/>
    </source>
</evidence>
<dbReference type="AlphaFoldDB" id="A0A9D9HV71"/>
<dbReference type="InterPro" id="IPR011004">
    <property type="entry name" value="Trimer_LpxA-like_sf"/>
</dbReference>
<keyword evidence="2" id="KW-0012">Acyltransferase</keyword>
<keyword evidence="1" id="KW-0808">Transferase</keyword>
<dbReference type="Gene3D" id="2.160.10.10">
    <property type="entry name" value="Hexapeptide repeat proteins"/>
    <property type="match status" value="1"/>
</dbReference>
<sequence>MHTKEDKYIRFIRLYCKLFSWRVTKPIAKTLYWLNRLVFSCDIPCSVKIGKNLHLPHFGLGVVVHPRTIIGNNVKIYQQVTIGVRKPGISSTISIGNDVILGAGCKILGCGEMSIGNNVKVGANSVVLHSVPDNVTVTGIPAKIVEK</sequence>